<comment type="caution">
    <text evidence="1">The sequence shown here is derived from an EMBL/GenBank/DDBJ whole genome shotgun (WGS) entry which is preliminary data.</text>
</comment>
<protein>
    <recommendedName>
        <fullName evidence="3">Lipoprotein</fullName>
    </recommendedName>
</protein>
<sequence>MYITRFFQLLFVVGMMSGCYCPGAKEQQKLVELTNTARSWLPRSGAQTAVFQNSSGEQQTLRLTSYTDSVEEKFLGDECPEGRQEVIRGRWASAAWPDSITITIINGTYVISESASVFVNYHSDKQQIGTNAEFYETAIYPSITLNGRVFSDVVTSKCRSCKDPKNQFTTLYVAKAQGPVGLYVGGSLWVRQ</sequence>
<evidence type="ECO:0000313" key="2">
    <source>
        <dbReference type="Proteomes" id="UP000601099"/>
    </source>
</evidence>
<dbReference type="Proteomes" id="UP000601099">
    <property type="component" value="Unassembled WGS sequence"/>
</dbReference>
<proteinExistence type="predicted"/>
<organism evidence="1 2">
    <name type="scientific">Hymenobacter guriensis</name>
    <dbReference type="NCBI Taxonomy" id="2793065"/>
    <lineage>
        <taxon>Bacteria</taxon>
        <taxon>Pseudomonadati</taxon>
        <taxon>Bacteroidota</taxon>
        <taxon>Cytophagia</taxon>
        <taxon>Cytophagales</taxon>
        <taxon>Hymenobacteraceae</taxon>
        <taxon>Hymenobacter</taxon>
    </lineage>
</organism>
<dbReference type="RefSeq" id="WP_196954932.1">
    <property type="nucleotide sequence ID" value="NZ_JADWYK010000005.1"/>
</dbReference>
<name>A0ABS0L1G2_9BACT</name>
<evidence type="ECO:0000313" key="1">
    <source>
        <dbReference type="EMBL" id="MBG8553908.1"/>
    </source>
</evidence>
<reference evidence="1 2" key="1">
    <citation type="submission" date="2020-11" db="EMBL/GenBank/DDBJ databases">
        <title>Hymenobacter sp.</title>
        <authorList>
            <person name="Kim M.K."/>
        </authorList>
    </citation>
    <scope>NUCLEOTIDE SEQUENCE [LARGE SCALE GENOMIC DNA]</scope>
    <source>
        <strain evidence="1 2">BT594</strain>
    </source>
</reference>
<accession>A0ABS0L1G2</accession>
<evidence type="ECO:0008006" key="3">
    <source>
        <dbReference type="Google" id="ProtNLM"/>
    </source>
</evidence>
<dbReference type="PROSITE" id="PS51257">
    <property type="entry name" value="PROKAR_LIPOPROTEIN"/>
    <property type="match status" value="1"/>
</dbReference>
<dbReference type="EMBL" id="JADWYK010000005">
    <property type="protein sequence ID" value="MBG8553908.1"/>
    <property type="molecule type" value="Genomic_DNA"/>
</dbReference>
<keyword evidence="2" id="KW-1185">Reference proteome</keyword>
<gene>
    <name evidence="1" type="ORF">I5L79_10140</name>
</gene>